<dbReference type="Proteomes" id="UP000770661">
    <property type="component" value="Unassembled WGS sequence"/>
</dbReference>
<evidence type="ECO:0000313" key="2">
    <source>
        <dbReference type="Proteomes" id="UP000770661"/>
    </source>
</evidence>
<name>A0A8J4Y574_CHIOP</name>
<proteinExistence type="predicted"/>
<dbReference type="EMBL" id="JACEEZ010018389">
    <property type="protein sequence ID" value="KAG0716966.1"/>
    <property type="molecule type" value="Genomic_DNA"/>
</dbReference>
<keyword evidence="2" id="KW-1185">Reference proteome</keyword>
<comment type="caution">
    <text evidence="1">The sequence shown here is derived from an EMBL/GenBank/DDBJ whole genome shotgun (WGS) entry which is preliminary data.</text>
</comment>
<gene>
    <name evidence="1" type="ORF">GWK47_008407</name>
</gene>
<organism evidence="1 2">
    <name type="scientific">Chionoecetes opilio</name>
    <name type="common">Atlantic snow crab</name>
    <name type="synonym">Cancer opilio</name>
    <dbReference type="NCBI Taxonomy" id="41210"/>
    <lineage>
        <taxon>Eukaryota</taxon>
        <taxon>Metazoa</taxon>
        <taxon>Ecdysozoa</taxon>
        <taxon>Arthropoda</taxon>
        <taxon>Crustacea</taxon>
        <taxon>Multicrustacea</taxon>
        <taxon>Malacostraca</taxon>
        <taxon>Eumalacostraca</taxon>
        <taxon>Eucarida</taxon>
        <taxon>Decapoda</taxon>
        <taxon>Pleocyemata</taxon>
        <taxon>Brachyura</taxon>
        <taxon>Eubrachyura</taxon>
        <taxon>Majoidea</taxon>
        <taxon>Majidae</taxon>
        <taxon>Chionoecetes</taxon>
    </lineage>
</organism>
<sequence>MPPVASRYCYCVARRDLNTLNAISISGDWARCGSRGGQLYHYYRKYGTQWFSQKDINNEWFSGVCQEPLLPSSMVPPPAAPVTSPHMHAVEGTPIRRLLRNTIYRLRMRIQQWGGGCENTTPTDSDGCTFSGPGGGGGGAQWSAVPRSAPPPGQTFREIKVGKCVDNSVTDIGGVELHYTSEGCKVVWGMGQLRCQQSLGVSRSTAGNSLHMTTTVVAVVLRLSVTVVA</sequence>
<dbReference type="AlphaFoldDB" id="A0A8J4Y574"/>
<protein>
    <submittedName>
        <fullName evidence="1">Uncharacterized protein</fullName>
    </submittedName>
</protein>
<reference evidence="1" key="1">
    <citation type="submission" date="2020-07" db="EMBL/GenBank/DDBJ databases">
        <title>The High-quality genome of the commercially important snow crab, Chionoecetes opilio.</title>
        <authorList>
            <person name="Jeong J.-H."/>
            <person name="Ryu S."/>
        </authorList>
    </citation>
    <scope>NUCLEOTIDE SEQUENCE</scope>
    <source>
        <strain evidence="1">MADBK_172401_WGS</strain>
        <tissue evidence="1">Digestive gland</tissue>
    </source>
</reference>
<evidence type="ECO:0000313" key="1">
    <source>
        <dbReference type="EMBL" id="KAG0716966.1"/>
    </source>
</evidence>
<accession>A0A8J4Y574</accession>